<comment type="subcellular location">
    <subcellularLocation>
        <location evidence="1">Cell membrane</location>
        <topology evidence="1">Multi-pass membrane protein</topology>
    </subcellularLocation>
</comment>
<feature type="transmembrane region" description="Helical" evidence="9">
    <location>
        <begin position="349"/>
        <end position="368"/>
    </location>
</feature>
<dbReference type="AlphaFoldDB" id="A0A1G6STI0"/>
<evidence type="ECO:0000313" key="12">
    <source>
        <dbReference type="Proteomes" id="UP000198546"/>
    </source>
</evidence>
<evidence type="ECO:0000256" key="4">
    <source>
        <dbReference type="ARBA" id="ARBA00022475"/>
    </source>
</evidence>
<evidence type="ECO:0000256" key="2">
    <source>
        <dbReference type="ARBA" id="ARBA00008537"/>
    </source>
</evidence>
<feature type="transmembrane region" description="Helical" evidence="9">
    <location>
        <begin position="178"/>
        <end position="198"/>
    </location>
</feature>
<evidence type="ECO:0000259" key="10">
    <source>
        <dbReference type="PROSITE" id="PS50850"/>
    </source>
</evidence>
<feature type="transmembrane region" description="Helical" evidence="9">
    <location>
        <begin position="121"/>
        <end position="142"/>
    </location>
</feature>
<dbReference type="STRING" id="675864.SAMN04489747_0419"/>
<dbReference type="Gene3D" id="1.20.1720.10">
    <property type="entry name" value="Multidrug resistance protein D"/>
    <property type="match status" value="1"/>
</dbReference>
<sequence>MTASKGSPVTDSPPSSAPATQDTRGIIPILLLSAFVLILNETTMSVAVPRLMEAFSVEATTAQWLTTAFLLTMAVVIPLSGFILQRLTTRSVFFLSLGLFSTGTLLCALAPAFSLLLLGRIIQASGTAVMMPLLMTTVLTLVPINRRGVVMGNISIVIAVAPALGPTASGLIQDALGWRWVFGLVLPIALTMLVAGALRLKNFGETTKAPVDLPSVVLSAFGFGGLVYALTQIGEGFGDGNIGNLLVPLAVGVVALGLFVRRQIALQKEDRPLLDLRTFRSRTFTLALGIMMVAFGALLGSGILLPIYLQDLRGLTPAQTGLFVMPGGIIMGLMGPLVGRLYDKVGPRVLVLPGVSVLAVLLFAFSRAGLDTPLVMLVVLYTGLMMAIGFTFTPTMTAGLNSLARQQYSHGSALVGTLQQVAGGAGTALLVTVMAVRGASLSGRGVGAEEAQMGGIELAFMVASVLALVAIALATMLPGRPPTADTVEVSADVEPSDEELLASEGGVSQARA</sequence>
<dbReference type="Gene3D" id="1.20.1250.20">
    <property type="entry name" value="MFS general substrate transporter like domains"/>
    <property type="match status" value="1"/>
</dbReference>
<feature type="transmembrane region" description="Helical" evidence="9">
    <location>
        <begin position="321"/>
        <end position="342"/>
    </location>
</feature>
<evidence type="ECO:0000313" key="11">
    <source>
        <dbReference type="EMBL" id="SDD19991.1"/>
    </source>
</evidence>
<organism evidence="11 12">
    <name type="scientific">Auraticoccus monumenti</name>
    <dbReference type="NCBI Taxonomy" id="675864"/>
    <lineage>
        <taxon>Bacteria</taxon>
        <taxon>Bacillati</taxon>
        <taxon>Actinomycetota</taxon>
        <taxon>Actinomycetes</taxon>
        <taxon>Propionibacteriales</taxon>
        <taxon>Propionibacteriaceae</taxon>
        <taxon>Auraticoccus</taxon>
    </lineage>
</organism>
<dbReference type="PANTHER" id="PTHR42718">
    <property type="entry name" value="MAJOR FACILITATOR SUPERFAMILY MULTIDRUG TRANSPORTER MFSC"/>
    <property type="match status" value="1"/>
</dbReference>
<keyword evidence="3" id="KW-0813">Transport</keyword>
<evidence type="ECO:0000256" key="8">
    <source>
        <dbReference type="SAM" id="MobiDB-lite"/>
    </source>
</evidence>
<feature type="transmembrane region" description="Helical" evidence="9">
    <location>
        <begin position="154"/>
        <end position="172"/>
    </location>
</feature>
<feature type="domain" description="Major facilitator superfamily (MFS) profile" evidence="10">
    <location>
        <begin position="26"/>
        <end position="482"/>
    </location>
</feature>
<feature type="transmembrane region" description="Helical" evidence="9">
    <location>
        <begin position="456"/>
        <end position="477"/>
    </location>
</feature>
<evidence type="ECO:0000256" key="6">
    <source>
        <dbReference type="ARBA" id="ARBA00022989"/>
    </source>
</evidence>
<dbReference type="Proteomes" id="UP000198546">
    <property type="component" value="Chromosome i"/>
</dbReference>
<evidence type="ECO:0000256" key="9">
    <source>
        <dbReference type="SAM" id="Phobius"/>
    </source>
</evidence>
<gene>
    <name evidence="11" type="ORF">SAMN04489747_0419</name>
</gene>
<keyword evidence="7 9" id="KW-0472">Membrane</keyword>
<feature type="transmembrane region" description="Helical" evidence="9">
    <location>
        <begin position="374"/>
        <end position="392"/>
    </location>
</feature>
<dbReference type="InterPro" id="IPR011701">
    <property type="entry name" value="MFS"/>
</dbReference>
<feature type="transmembrane region" description="Helical" evidence="9">
    <location>
        <begin position="64"/>
        <end position="84"/>
    </location>
</feature>
<keyword evidence="6 9" id="KW-1133">Transmembrane helix</keyword>
<dbReference type="PRINTS" id="PR01036">
    <property type="entry name" value="TCRTETB"/>
</dbReference>
<evidence type="ECO:0000256" key="7">
    <source>
        <dbReference type="ARBA" id="ARBA00023136"/>
    </source>
</evidence>
<dbReference type="CDD" id="cd17503">
    <property type="entry name" value="MFS_LmrB_MDR_like"/>
    <property type="match status" value="1"/>
</dbReference>
<dbReference type="NCBIfam" id="TIGR00711">
    <property type="entry name" value="efflux_EmrB"/>
    <property type="match status" value="1"/>
</dbReference>
<dbReference type="EMBL" id="LT629688">
    <property type="protein sequence ID" value="SDD19991.1"/>
    <property type="molecule type" value="Genomic_DNA"/>
</dbReference>
<feature type="transmembrane region" description="Helical" evidence="9">
    <location>
        <begin position="413"/>
        <end position="436"/>
    </location>
</feature>
<dbReference type="PROSITE" id="PS50850">
    <property type="entry name" value="MFS"/>
    <property type="match status" value="1"/>
</dbReference>
<evidence type="ECO:0000256" key="1">
    <source>
        <dbReference type="ARBA" id="ARBA00004651"/>
    </source>
</evidence>
<reference evidence="11 12" key="1">
    <citation type="submission" date="2016-10" db="EMBL/GenBank/DDBJ databases">
        <authorList>
            <person name="de Groot N.N."/>
        </authorList>
    </citation>
    <scope>NUCLEOTIDE SEQUENCE [LARGE SCALE GENOMIC DNA]</scope>
    <source>
        <strain evidence="11 12">MON 2.2</strain>
    </source>
</reference>
<feature type="transmembrane region" description="Helical" evidence="9">
    <location>
        <begin position="91"/>
        <end position="115"/>
    </location>
</feature>
<dbReference type="SUPFAM" id="SSF103473">
    <property type="entry name" value="MFS general substrate transporter"/>
    <property type="match status" value="1"/>
</dbReference>
<feature type="region of interest" description="Disordered" evidence="8">
    <location>
        <begin position="483"/>
        <end position="512"/>
    </location>
</feature>
<feature type="transmembrane region" description="Helical" evidence="9">
    <location>
        <begin position="210"/>
        <end position="230"/>
    </location>
</feature>
<feature type="transmembrane region" description="Helical" evidence="9">
    <location>
        <begin position="242"/>
        <end position="262"/>
    </location>
</feature>
<keyword evidence="5 9" id="KW-0812">Transmembrane</keyword>
<dbReference type="InterPro" id="IPR020846">
    <property type="entry name" value="MFS_dom"/>
</dbReference>
<dbReference type="InterPro" id="IPR004638">
    <property type="entry name" value="EmrB-like"/>
</dbReference>
<dbReference type="GO" id="GO:0005886">
    <property type="term" value="C:plasma membrane"/>
    <property type="evidence" value="ECO:0007669"/>
    <property type="project" value="UniProtKB-SubCell"/>
</dbReference>
<keyword evidence="4" id="KW-1003">Cell membrane</keyword>
<dbReference type="OrthoDB" id="9812221at2"/>
<feature type="transmembrane region" description="Helical" evidence="9">
    <location>
        <begin position="29"/>
        <end position="52"/>
    </location>
</feature>
<protein>
    <submittedName>
        <fullName evidence="11">MFS transporter, DHA2 family, lincomycin resistance protein</fullName>
    </submittedName>
</protein>
<evidence type="ECO:0000256" key="3">
    <source>
        <dbReference type="ARBA" id="ARBA00022448"/>
    </source>
</evidence>
<feature type="region of interest" description="Disordered" evidence="8">
    <location>
        <begin position="1"/>
        <end position="21"/>
    </location>
</feature>
<dbReference type="PANTHER" id="PTHR42718:SF9">
    <property type="entry name" value="MAJOR FACILITATOR SUPERFAMILY MULTIDRUG TRANSPORTER MFSC"/>
    <property type="match status" value="1"/>
</dbReference>
<proteinExistence type="inferred from homology"/>
<dbReference type="InterPro" id="IPR036259">
    <property type="entry name" value="MFS_trans_sf"/>
</dbReference>
<evidence type="ECO:0000256" key="5">
    <source>
        <dbReference type="ARBA" id="ARBA00022692"/>
    </source>
</evidence>
<dbReference type="GO" id="GO:0022857">
    <property type="term" value="F:transmembrane transporter activity"/>
    <property type="evidence" value="ECO:0007669"/>
    <property type="project" value="InterPro"/>
</dbReference>
<accession>A0A1G6STI0</accession>
<comment type="similarity">
    <text evidence="2">Belongs to the major facilitator superfamily. EmrB family.</text>
</comment>
<dbReference type="Pfam" id="PF07690">
    <property type="entry name" value="MFS_1"/>
    <property type="match status" value="1"/>
</dbReference>
<feature type="transmembrane region" description="Helical" evidence="9">
    <location>
        <begin position="283"/>
        <end position="309"/>
    </location>
</feature>
<keyword evidence="12" id="KW-1185">Reference proteome</keyword>
<name>A0A1G6STI0_9ACTN</name>